<name>A0ABQ5S9B4_9CHLO</name>
<protein>
    <submittedName>
        <fullName evidence="5">Uncharacterized protein</fullName>
    </submittedName>
</protein>
<dbReference type="PANTHER" id="PTHR14503:SF4">
    <property type="entry name" value="LARGE RIBOSOMAL SUBUNIT PROTEIN BL34M"/>
    <property type="match status" value="1"/>
</dbReference>
<proteinExistence type="inferred from homology"/>
<feature type="region of interest" description="Disordered" evidence="4">
    <location>
        <begin position="142"/>
        <end position="192"/>
    </location>
</feature>
<comment type="similarity">
    <text evidence="1">Belongs to the bacterial ribosomal protein bL34 family.</text>
</comment>
<feature type="region of interest" description="Disordered" evidence="4">
    <location>
        <begin position="36"/>
        <end position="72"/>
    </location>
</feature>
<reference evidence="5 6" key="1">
    <citation type="journal article" date="2023" name="IScience">
        <title>Expanded male sex-determining region conserved during the evolution of homothallism in the green alga Volvox.</title>
        <authorList>
            <person name="Yamamoto K."/>
            <person name="Matsuzaki R."/>
            <person name="Mahakham W."/>
            <person name="Heman W."/>
            <person name="Sekimoto H."/>
            <person name="Kawachi M."/>
            <person name="Minakuchi Y."/>
            <person name="Toyoda A."/>
            <person name="Nozaki H."/>
        </authorList>
    </citation>
    <scope>NUCLEOTIDE SEQUENCE [LARGE SCALE GENOMIC DNA]</scope>
    <source>
        <strain evidence="5 6">NIES-4468</strain>
    </source>
</reference>
<evidence type="ECO:0000313" key="5">
    <source>
        <dbReference type="EMBL" id="GLI65932.1"/>
    </source>
</evidence>
<accession>A0ABQ5S9B4</accession>
<dbReference type="Pfam" id="PF00468">
    <property type="entry name" value="Ribosomal_L34"/>
    <property type="match status" value="1"/>
</dbReference>
<comment type="caution">
    <text evidence="5">The sequence shown here is derived from an EMBL/GenBank/DDBJ whole genome shotgun (WGS) entry which is preliminary data.</text>
</comment>
<organism evidence="5 6">
    <name type="scientific">Volvox africanus</name>
    <dbReference type="NCBI Taxonomy" id="51714"/>
    <lineage>
        <taxon>Eukaryota</taxon>
        <taxon>Viridiplantae</taxon>
        <taxon>Chlorophyta</taxon>
        <taxon>core chlorophytes</taxon>
        <taxon>Chlorophyceae</taxon>
        <taxon>CS clade</taxon>
        <taxon>Chlamydomonadales</taxon>
        <taxon>Volvocaceae</taxon>
        <taxon>Volvox</taxon>
    </lineage>
</organism>
<dbReference type="InterPro" id="IPR000271">
    <property type="entry name" value="Ribosomal_bL34"/>
</dbReference>
<evidence type="ECO:0000256" key="3">
    <source>
        <dbReference type="ARBA" id="ARBA00023274"/>
    </source>
</evidence>
<evidence type="ECO:0000256" key="4">
    <source>
        <dbReference type="SAM" id="MobiDB-lite"/>
    </source>
</evidence>
<dbReference type="Proteomes" id="UP001165090">
    <property type="component" value="Unassembled WGS sequence"/>
</dbReference>
<keyword evidence="2" id="KW-0689">Ribosomal protein</keyword>
<dbReference type="Gene3D" id="1.10.287.3980">
    <property type="match status" value="1"/>
</dbReference>
<dbReference type="PANTHER" id="PTHR14503">
    <property type="entry name" value="MITOCHONDRIAL RIBOSOMAL PROTEIN 34 FAMILY MEMBER"/>
    <property type="match status" value="1"/>
</dbReference>
<dbReference type="HAMAP" id="MF_00391">
    <property type="entry name" value="Ribosomal_bL34"/>
    <property type="match status" value="1"/>
</dbReference>
<dbReference type="NCBIfam" id="TIGR01030">
    <property type="entry name" value="rpmH_bact"/>
    <property type="match status" value="1"/>
</dbReference>
<keyword evidence="3" id="KW-0687">Ribonucleoprotein</keyword>
<dbReference type="EMBL" id="BSDZ01000027">
    <property type="protein sequence ID" value="GLI65932.1"/>
    <property type="molecule type" value="Genomic_DNA"/>
</dbReference>
<evidence type="ECO:0000256" key="1">
    <source>
        <dbReference type="ARBA" id="ARBA00010111"/>
    </source>
</evidence>
<sequence>MSLSALLGSRTLHRSWMSLVNSGSIGRVGSLLPHGCEGSADNDAASTSSPANPGRASSELQPTSNSLKFSSKKGAVQQASQSLMDPTICFWDSRLVSFSIPQALLSSEHVNQQPPNPAEHIFSWPVARATPAPGAIAVHWPQQSPDVGPREPGIQSGESDPRDAVPWECSRGNTYQPSRRKRVNKHGLEKRLSTPQGREVLLRRLRKGRWRLTVDSFR</sequence>
<keyword evidence="6" id="KW-1185">Reference proteome</keyword>
<evidence type="ECO:0000313" key="6">
    <source>
        <dbReference type="Proteomes" id="UP001165090"/>
    </source>
</evidence>
<feature type="compositionally biased region" description="Polar residues" evidence="4">
    <location>
        <begin position="58"/>
        <end position="69"/>
    </location>
</feature>
<gene>
    <name evidence="5" type="ORF">VaNZ11_009606</name>
</gene>
<evidence type="ECO:0000256" key="2">
    <source>
        <dbReference type="ARBA" id="ARBA00022980"/>
    </source>
</evidence>